<dbReference type="PROSITE" id="PS50003">
    <property type="entry name" value="PH_DOMAIN"/>
    <property type="match status" value="1"/>
</dbReference>
<feature type="compositionally biased region" description="Low complexity" evidence="1">
    <location>
        <begin position="393"/>
        <end position="404"/>
    </location>
</feature>
<dbReference type="RefSeq" id="XP_066927241.1">
    <property type="nucleotide sequence ID" value="XM_067071140.1"/>
</dbReference>
<dbReference type="InterPro" id="IPR001849">
    <property type="entry name" value="PH_domain"/>
</dbReference>
<evidence type="ECO:0000259" key="2">
    <source>
        <dbReference type="PROSITE" id="PS50003"/>
    </source>
</evidence>
<feature type="compositionally biased region" description="Polar residues" evidence="1">
    <location>
        <begin position="382"/>
        <end position="392"/>
    </location>
</feature>
<name>A0A7M5X9V6_9CNID</name>
<feature type="region of interest" description="Disordered" evidence="1">
    <location>
        <begin position="254"/>
        <end position="276"/>
    </location>
</feature>
<dbReference type="SUPFAM" id="SSF101447">
    <property type="entry name" value="Formin homology 2 domain (FH2 domain)"/>
    <property type="match status" value="1"/>
</dbReference>
<dbReference type="EnsemblMetazoa" id="CLYHEMT019634.1">
    <property type="protein sequence ID" value="CLYHEMP019634.1"/>
    <property type="gene ID" value="CLYHEMG019634"/>
</dbReference>
<evidence type="ECO:0000313" key="4">
    <source>
        <dbReference type="EnsemblMetazoa" id="CLYHEMP019634.2"/>
    </source>
</evidence>
<organism evidence="4 5">
    <name type="scientific">Clytia hemisphaerica</name>
    <dbReference type="NCBI Taxonomy" id="252671"/>
    <lineage>
        <taxon>Eukaryota</taxon>
        <taxon>Metazoa</taxon>
        <taxon>Cnidaria</taxon>
        <taxon>Hydrozoa</taxon>
        <taxon>Hydroidolina</taxon>
        <taxon>Leptothecata</taxon>
        <taxon>Obeliida</taxon>
        <taxon>Clytiidae</taxon>
        <taxon>Clytia</taxon>
    </lineage>
</organism>
<dbReference type="PROSITE" id="PS51444">
    <property type="entry name" value="FH2"/>
    <property type="match status" value="1"/>
</dbReference>
<dbReference type="InterPro" id="IPR011993">
    <property type="entry name" value="PH-like_dom_sf"/>
</dbReference>
<accession>A0A7M5X9V6</accession>
<dbReference type="Pfam" id="PF02181">
    <property type="entry name" value="FH2"/>
    <property type="match status" value="1"/>
</dbReference>
<feature type="compositionally biased region" description="Pro residues" evidence="1">
    <location>
        <begin position="407"/>
        <end position="441"/>
    </location>
</feature>
<proteinExistence type="predicted"/>
<evidence type="ECO:0008006" key="6">
    <source>
        <dbReference type="Google" id="ProtNLM"/>
    </source>
</evidence>
<dbReference type="RefSeq" id="XP_066927243.1">
    <property type="nucleotide sequence ID" value="XM_067071142.1"/>
</dbReference>
<dbReference type="GeneID" id="136814722"/>
<feature type="compositionally biased region" description="Basic and acidic residues" evidence="1">
    <location>
        <begin position="362"/>
        <end position="376"/>
    </location>
</feature>
<feature type="domain" description="FH2" evidence="3">
    <location>
        <begin position="452"/>
        <end position="847"/>
    </location>
</feature>
<dbReference type="InterPro" id="IPR051425">
    <property type="entry name" value="Formin_Homology"/>
</dbReference>
<feature type="compositionally biased region" description="Polar residues" evidence="1">
    <location>
        <begin position="332"/>
        <end position="347"/>
    </location>
</feature>
<dbReference type="EnsemblMetazoa" id="CLYHEMT019634.2">
    <property type="protein sequence ID" value="CLYHEMP019634.2"/>
    <property type="gene ID" value="CLYHEMG019634"/>
</dbReference>
<dbReference type="Gene3D" id="2.30.29.30">
    <property type="entry name" value="Pleckstrin-homology domain (PH domain)/Phosphotyrosine-binding domain (PTB)"/>
    <property type="match status" value="1"/>
</dbReference>
<feature type="compositionally biased region" description="Low complexity" evidence="1">
    <location>
        <begin position="352"/>
        <end position="361"/>
    </location>
</feature>
<dbReference type="RefSeq" id="XP_066927242.1">
    <property type="nucleotide sequence ID" value="XM_067071141.1"/>
</dbReference>
<evidence type="ECO:0000313" key="5">
    <source>
        <dbReference type="Proteomes" id="UP000594262"/>
    </source>
</evidence>
<keyword evidence="5" id="KW-1185">Reference proteome</keyword>
<dbReference type="AlphaFoldDB" id="A0A7M5X9V6"/>
<dbReference type="Proteomes" id="UP000594262">
    <property type="component" value="Unplaced"/>
</dbReference>
<dbReference type="Gene3D" id="1.20.58.2220">
    <property type="entry name" value="Formin, FH2 domain"/>
    <property type="match status" value="1"/>
</dbReference>
<reference evidence="4" key="1">
    <citation type="submission" date="2021-01" db="UniProtKB">
        <authorList>
            <consortium name="EnsemblMetazoa"/>
        </authorList>
    </citation>
    <scope>IDENTIFICATION</scope>
</reference>
<protein>
    <recommendedName>
        <fullName evidence="6">FH2 domain-containing protein</fullName>
    </recommendedName>
</protein>
<dbReference type="OrthoDB" id="410721at2759"/>
<feature type="region of interest" description="Disordered" evidence="1">
    <location>
        <begin position="331"/>
        <end position="463"/>
    </location>
</feature>
<feature type="region of interest" description="Disordered" evidence="1">
    <location>
        <begin position="504"/>
        <end position="527"/>
    </location>
</feature>
<evidence type="ECO:0000259" key="3">
    <source>
        <dbReference type="PROSITE" id="PS51444"/>
    </source>
</evidence>
<dbReference type="SUPFAM" id="SSF50729">
    <property type="entry name" value="PH domain-like"/>
    <property type="match status" value="1"/>
</dbReference>
<evidence type="ECO:0000256" key="1">
    <source>
        <dbReference type="SAM" id="MobiDB-lite"/>
    </source>
</evidence>
<dbReference type="InterPro" id="IPR015425">
    <property type="entry name" value="FH2_Formin"/>
</dbReference>
<dbReference type="PANTHER" id="PTHR45725:SF10">
    <property type="entry name" value="FH2 DOMAIN-CONTAINING PROTEIN"/>
    <property type="match status" value="1"/>
</dbReference>
<dbReference type="InterPro" id="IPR042201">
    <property type="entry name" value="FH2_Formin_sf"/>
</dbReference>
<feature type="domain" description="PH" evidence="2">
    <location>
        <begin position="127"/>
        <end position="231"/>
    </location>
</feature>
<sequence length="847" mass="95668">MDVADLDLEDGLMVTPSEAYEFTVHLYGRSDSTSTKCVLQIHYHEKTLSLLRHGQKVENYLFSSLRDVVGDDEVPRLKIRFDDFNQLDIETGTLEKKNEIFTLLTQIIDQQYRSEDSKEDAVDPRSHTIKEGILDKNGHGLFASFMWQERYVKLYPGRMDYHRVKATNHEGPALNQVRLTSNKCSIRAVDENTLILGTPNRDYIFRMRKHAHVDPRTMLNDWRLAFERAIQKGSKEVSLVDKRRLQHENRLPINRGKEDEVPQPCEVGKPSPANEETKFENAQNAAITQDDKSEASAISAGNQQTAKIENDFTTNTKDAIGQALLSIATAKEPTSSQKALQSDVTPSPKQPIPTSEPSTTEPIHKKSGTEILKETLPEATKSEPQISASKPDTSTSRTSSQPTSIVPKPPPSPGIGSAPPPPPPGSGSAPPPPPPPPPPPGSSTASIVHLPPKKDIIPNRKMKTLPWSKVSDAQINTSFWGNATDRTNQIDFQKLEKSFYLKSSDTEKKGAQEHHESPKQEKKKSLLDPKKAQTIGILLKNPELELENVKKRLSKFDVKKDGSLDGLTSEEIKALKICVPTDDERKLFHNKKENELVDVDKLVFELTTIDPIVLQDMLANLLIIREIPEQLRGIEPPITNVINGYKCLRDSKDFKKLLEYILSIGNYMNGGTKEGCAYGFRLSTLVKLVDIKSADEKESVLQFLVEELYHKDAEVFACYKEMGDLLQMRNIDDVKPELKGVETELVQLKGLKASPGGFDEQFIEQTKEFINTQSKELLRLRQLWCSQVENLSSQLKKMFGEFPSSNMKNFMEIVIRFLKKYRRMALEVEEKEQYMQKWNKEKANKGL</sequence>
<dbReference type="SMART" id="SM00498">
    <property type="entry name" value="FH2"/>
    <property type="match status" value="1"/>
</dbReference>
<dbReference type="PANTHER" id="PTHR45725">
    <property type="entry name" value="FORMIN HOMOLOGY 2 FAMILY MEMBER"/>
    <property type="match status" value="1"/>
</dbReference>
<dbReference type="EnsemblMetazoa" id="CLYHEMT019634.3">
    <property type="protein sequence ID" value="CLYHEMP019634.3"/>
    <property type="gene ID" value="CLYHEMG019634"/>
</dbReference>